<evidence type="ECO:0000313" key="1">
    <source>
        <dbReference type="EnsemblProtists" id="EOD42080"/>
    </source>
</evidence>
<dbReference type="SUPFAM" id="SSF56784">
    <property type="entry name" value="HAD-like"/>
    <property type="match status" value="1"/>
</dbReference>
<dbReference type="AlphaFoldDB" id="A0A0D3L245"/>
<dbReference type="HOGENOM" id="CLU_2296990_0_0_1"/>
<protein>
    <submittedName>
        <fullName evidence="1">Uncharacterized protein</fullName>
    </submittedName>
</protein>
<dbReference type="InterPro" id="IPR036412">
    <property type="entry name" value="HAD-like_sf"/>
</dbReference>
<dbReference type="KEGG" id="ehx:EMIHUDRAFT_431938"/>
<dbReference type="Proteomes" id="UP000013827">
    <property type="component" value="Unassembled WGS sequence"/>
</dbReference>
<organism evidence="1 2">
    <name type="scientific">Emiliania huxleyi (strain CCMP1516)</name>
    <dbReference type="NCBI Taxonomy" id="280463"/>
    <lineage>
        <taxon>Eukaryota</taxon>
        <taxon>Haptista</taxon>
        <taxon>Haptophyta</taxon>
        <taxon>Prymnesiophyceae</taxon>
        <taxon>Isochrysidales</taxon>
        <taxon>Noelaerhabdaceae</taxon>
        <taxon>Emiliania</taxon>
    </lineage>
</organism>
<dbReference type="Gene3D" id="3.40.50.1000">
    <property type="entry name" value="HAD superfamily/HAD-like"/>
    <property type="match status" value="1"/>
</dbReference>
<proteinExistence type="predicted"/>
<dbReference type="PaxDb" id="2903-EOD42080"/>
<dbReference type="GeneID" id="17287350"/>
<evidence type="ECO:0000313" key="2">
    <source>
        <dbReference type="Proteomes" id="UP000013827"/>
    </source>
</evidence>
<dbReference type="EnsemblProtists" id="EOD42080">
    <property type="protein sequence ID" value="EOD42080"/>
    <property type="gene ID" value="EMIHUDRAFT_431938"/>
</dbReference>
<dbReference type="RefSeq" id="XP_005794509.1">
    <property type="nucleotide sequence ID" value="XM_005794452.1"/>
</dbReference>
<keyword evidence="2" id="KW-1185">Reference proteome</keyword>
<accession>A0A0D3L245</accession>
<dbReference type="InterPro" id="IPR023214">
    <property type="entry name" value="HAD_sf"/>
</dbReference>
<sequence>MPLTWCEGKAAALDAYGVVGGRLCLAVGNSMDDVPMLRRAQAGILCVPRGSTSEDRWTGEAEGAQRLARVAAEEGFWLHEATQGREEYLRLAAEAEASCES</sequence>
<reference evidence="1" key="2">
    <citation type="submission" date="2024-10" db="UniProtKB">
        <authorList>
            <consortium name="EnsemblProtists"/>
        </authorList>
    </citation>
    <scope>IDENTIFICATION</scope>
</reference>
<reference evidence="2" key="1">
    <citation type="journal article" date="2013" name="Nature">
        <title>Pan genome of the phytoplankton Emiliania underpins its global distribution.</title>
        <authorList>
            <person name="Read B.A."/>
            <person name="Kegel J."/>
            <person name="Klute M.J."/>
            <person name="Kuo A."/>
            <person name="Lefebvre S.C."/>
            <person name="Maumus F."/>
            <person name="Mayer C."/>
            <person name="Miller J."/>
            <person name="Monier A."/>
            <person name="Salamov A."/>
            <person name="Young J."/>
            <person name="Aguilar M."/>
            <person name="Claverie J.M."/>
            <person name="Frickenhaus S."/>
            <person name="Gonzalez K."/>
            <person name="Herman E.K."/>
            <person name="Lin Y.C."/>
            <person name="Napier J."/>
            <person name="Ogata H."/>
            <person name="Sarno A.F."/>
            <person name="Shmutz J."/>
            <person name="Schroeder D."/>
            <person name="de Vargas C."/>
            <person name="Verret F."/>
            <person name="von Dassow P."/>
            <person name="Valentin K."/>
            <person name="Van de Peer Y."/>
            <person name="Wheeler G."/>
            <person name="Dacks J.B."/>
            <person name="Delwiche C.F."/>
            <person name="Dyhrman S.T."/>
            <person name="Glockner G."/>
            <person name="John U."/>
            <person name="Richards T."/>
            <person name="Worden A.Z."/>
            <person name="Zhang X."/>
            <person name="Grigoriev I.V."/>
            <person name="Allen A.E."/>
            <person name="Bidle K."/>
            <person name="Borodovsky M."/>
            <person name="Bowler C."/>
            <person name="Brownlee C."/>
            <person name="Cock J.M."/>
            <person name="Elias M."/>
            <person name="Gladyshev V.N."/>
            <person name="Groth M."/>
            <person name="Guda C."/>
            <person name="Hadaegh A."/>
            <person name="Iglesias-Rodriguez M.D."/>
            <person name="Jenkins J."/>
            <person name="Jones B.M."/>
            <person name="Lawson T."/>
            <person name="Leese F."/>
            <person name="Lindquist E."/>
            <person name="Lobanov A."/>
            <person name="Lomsadze A."/>
            <person name="Malik S.B."/>
            <person name="Marsh M.E."/>
            <person name="Mackinder L."/>
            <person name="Mock T."/>
            <person name="Mueller-Roeber B."/>
            <person name="Pagarete A."/>
            <person name="Parker M."/>
            <person name="Probert I."/>
            <person name="Quesneville H."/>
            <person name="Raines C."/>
            <person name="Rensing S.A."/>
            <person name="Riano-Pachon D.M."/>
            <person name="Richier S."/>
            <person name="Rokitta S."/>
            <person name="Shiraiwa Y."/>
            <person name="Soanes D.M."/>
            <person name="van der Giezen M."/>
            <person name="Wahlund T.M."/>
            <person name="Williams B."/>
            <person name="Wilson W."/>
            <person name="Wolfe G."/>
            <person name="Wurch L.L."/>
        </authorList>
    </citation>
    <scope>NUCLEOTIDE SEQUENCE</scope>
</reference>
<name>A0A0D3L245_EMIH1</name>